<proteinExistence type="inferred from homology"/>
<dbReference type="InterPro" id="IPR000719">
    <property type="entry name" value="Prot_kinase_dom"/>
</dbReference>
<evidence type="ECO:0000259" key="14">
    <source>
        <dbReference type="PROSITE" id="PS50011"/>
    </source>
</evidence>
<evidence type="ECO:0000256" key="6">
    <source>
        <dbReference type="ARBA" id="ARBA00022741"/>
    </source>
</evidence>
<organism evidence="15 16">
    <name type="scientific">Naganishia liquefaciens</name>
    <dbReference type="NCBI Taxonomy" id="104408"/>
    <lineage>
        <taxon>Eukaryota</taxon>
        <taxon>Fungi</taxon>
        <taxon>Dikarya</taxon>
        <taxon>Basidiomycota</taxon>
        <taxon>Agaricomycotina</taxon>
        <taxon>Tremellomycetes</taxon>
        <taxon>Filobasidiales</taxon>
        <taxon>Filobasidiaceae</taxon>
        <taxon>Naganishia</taxon>
    </lineage>
</organism>
<keyword evidence="8 10" id="KW-0067">ATP-binding</keyword>
<dbReference type="PROSITE" id="PS50011">
    <property type="entry name" value="PROTEIN_KINASE_DOM"/>
    <property type="match status" value="1"/>
</dbReference>
<keyword evidence="16" id="KW-1185">Reference proteome</keyword>
<evidence type="ECO:0000256" key="2">
    <source>
        <dbReference type="ARBA" id="ARBA00012409"/>
    </source>
</evidence>
<dbReference type="CDD" id="cd07841">
    <property type="entry name" value="STKc_CDK7"/>
    <property type="match status" value="1"/>
</dbReference>
<evidence type="ECO:0000313" key="16">
    <source>
        <dbReference type="Proteomes" id="UP000620104"/>
    </source>
</evidence>
<keyword evidence="5" id="KW-0808">Transferase</keyword>
<evidence type="ECO:0000256" key="7">
    <source>
        <dbReference type="ARBA" id="ARBA00022777"/>
    </source>
</evidence>
<feature type="binding site" evidence="11">
    <location>
        <position position="45"/>
    </location>
    <ligand>
        <name>ATP</name>
        <dbReference type="ChEBI" id="CHEBI:30616"/>
    </ligand>
</feature>
<dbReference type="Gene3D" id="1.10.510.10">
    <property type="entry name" value="Transferase(Phosphotransferase) domain 1"/>
    <property type="match status" value="1"/>
</dbReference>
<dbReference type="InterPro" id="IPR011009">
    <property type="entry name" value="Kinase-like_dom_sf"/>
</dbReference>
<evidence type="ECO:0000256" key="4">
    <source>
        <dbReference type="ARBA" id="ARBA00022553"/>
    </source>
</evidence>
<keyword evidence="6 10" id="KW-0547">Nucleotide-binding</keyword>
<dbReference type="GO" id="GO:0005524">
    <property type="term" value="F:ATP binding"/>
    <property type="evidence" value="ECO:0007669"/>
    <property type="project" value="UniProtKB-UniRule"/>
</dbReference>
<dbReference type="GO" id="GO:0005737">
    <property type="term" value="C:cytoplasm"/>
    <property type="evidence" value="ECO:0007669"/>
    <property type="project" value="TreeGrafter"/>
</dbReference>
<dbReference type="SUPFAM" id="SSF56112">
    <property type="entry name" value="Protein kinase-like (PK-like)"/>
    <property type="match status" value="1"/>
</dbReference>
<feature type="binding site" evidence="10">
    <location>
        <position position="44"/>
    </location>
    <ligand>
        <name>ATP</name>
        <dbReference type="ChEBI" id="CHEBI:30616"/>
    </ligand>
</feature>
<dbReference type="GO" id="GO:0045944">
    <property type="term" value="P:positive regulation of transcription by RNA polymerase II"/>
    <property type="evidence" value="ECO:0007669"/>
    <property type="project" value="TreeGrafter"/>
</dbReference>
<dbReference type="GO" id="GO:0070985">
    <property type="term" value="C:transcription factor TFIIK complex"/>
    <property type="evidence" value="ECO:0007669"/>
    <property type="project" value="InterPro"/>
</dbReference>
<dbReference type="PROSITE" id="PS00107">
    <property type="entry name" value="PROTEIN_KINASE_ATP"/>
    <property type="match status" value="1"/>
</dbReference>
<protein>
    <recommendedName>
        <fullName evidence="2">[RNA-polymerase]-subunit kinase</fullName>
        <ecNumber evidence="2">2.7.11.23</ecNumber>
    </recommendedName>
</protein>
<comment type="caution">
    <text evidence="15">The sequence shown here is derived from an EMBL/GenBank/DDBJ whole genome shotgun (WGS) entry which is preliminary data.</text>
</comment>
<dbReference type="Pfam" id="PF00069">
    <property type="entry name" value="Pkinase"/>
    <property type="match status" value="1"/>
</dbReference>
<dbReference type="InterPro" id="IPR008271">
    <property type="entry name" value="Ser/Thr_kinase_AS"/>
</dbReference>
<feature type="binding site" evidence="10">
    <location>
        <begin position="21"/>
        <end position="29"/>
    </location>
    <ligand>
        <name>ATP</name>
        <dbReference type="ChEBI" id="CHEBI:30616"/>
    </ligand>
</feature>
<dbReference type="InterPro" id="IPR017441">
    <property type="entry name" value="Protein_kinase_ATP_BS"/>
</dbReference>
<evidence type="ECO:0000313" key="15">
    <source>
        <dbReference type="EMBL" id="GHJ84636.1"/>
    </source>
</evidence>
<reference evidence="15" key="1">
    <citation type="submission" date="2020-07" db="EMBL/GenBank/DDBJ databases">
        <title>Draft Genome Sequence of a Deep-Sea Yeast, Naganishia (Cryptococcus) liquefaciens strain N6.</title>
        <authorList>
            <person name="Han Y.W."/>
            <person name="Kajitani R."/>
            <person name="Morimoto H."/>
            <person name="Parhat M."/>
            <person name="Tsubouchi H."/>
            <person name="Bakenova O."/>
            <person name="Ogata M."/>
            <person name="Argunhan B."/>
            <person name="Aoki R."/>
            <person name="Kajiwara S."/>
            <person name="Itoh T."/>
            <person name="Iwasaki H."/>
        </authorList>
    </citation>
    <scope>NUCLEOTIDE SEQUENCE</scope>
    <source>
        <strain evidence="15">N6</strain>
    </source>
</reference>
<dbReference type="AlphaFoldDB" id="A0A8H3TPP2"/>
<comment type="similarity">
    <text evidence="1">Belongs to the protein kinase superfamily. CMGC Ser/Thr protein kinase family. CDC2/CDKX subfamily.</text>
</comment>
<name>A0A8H3TPP2_9TREE</name>
<dbReference type="PANTHER" id="PTHR24056">
    <property type="entry name" value="CELL DIVISION PROTEIN KINASE"/>
    <property type="match status" value="1"/>
</dbReference>
<keyword evidence="7" id="KW-0418">Kinase</keyword>
<evidence type="ECO:0000256" key="3">
    <source>
        <dbReference type="ARBA" id="ARBA00022527"/>
    </source>
</evidence>
<keyword evidence="3 12" id="KW-0723">Serine/threonine-protein kinase</keyword>
<gene>
    <name evidence="15" type="ORF">NliqN6_1038</name>
</gene>
<evidence type="ECO:0000256" key="5">
    <source>
        <dbReference type="ARBA" id="ARBA00022679"/>
    </source>
</evidence>
<evidence type="ECO:0000256" key="11">
    <source>
        <dbReference type="PROSITE-ProRule" id="PRU10141"/>
    </source>
</evidence>
<keyword evidence="4" id="KW-0597">Phosphoprotein</keyword>
<dbReference type="InterPro" id="IPR037770">
    <property type="entry name" value="CDK7"/>
</dbReference>
<feature type="region of interest" description="Disordered" evidence="13">
    <location>
        <begin position="295"/>
        <end position="362"/>
    </location>
</feature>
<sequence length="362" mass="40873">MNLAQQQNASSIKRWRKEIKIGEGTYANVWRGTDSLTGRKIAIKKIKTSAAWKDGIDMSALREIKFLRELSHPNVITLLDVFAQGATLNLVLEFLDTDLEALIKDMGTPFRCADVKSWMAMSFRGLEFCHRNGILHRDLKPNNLLISSKGELKLADFGLAREQGDADSRMTHQVVTRWYRPPELLWGSRSYSFGIDIWSMGTIFVELILRKPFLVGETDVDQLKTIFNVLGTPSEEDWPGHRSLPDYFPQPESVGMRWTPWCALVGKTGIDLILKTLKFDPAKRISAKEALHHQFFTEEPRPTPPALLPKNKDELRPRALAPEELNGKPVTGGQNGAMKKRKAPSPSDAQGNGERNVARRLF</sequence>
<dbReference type="FunFam" id="1.10.510.10:FF:000624">
    <property type="entry name" value="Mitogen-activated protein kinase"/>
    <property type="match status" value="1"/>
</dbReference>
<evidence type="ECO:0000256" key="1">
    <source>
        <dbReference type="ARBA" id="ARBA00006485"/>
    </source>
</evidence>
<dbReference type="GO" id="GO:0004693">
    <property type="term" value="F:cyclin-dependent protein serine/threonine kinase activity"/>
    <property type="evidence" value="ECO:0007669"/>
    <property type="project" value="TreeGrafter"/>
</dbReference>
<evidence type="ECO:0000256" key="12">
    <source>
        <dbReference type="RuleBase" id="RU000304"/>
    </source>
</evidence>
<dbReference type="Proteomes" id="UP000620104">
    <property type="component" value="Unassembled WGS sequence"/>
</dbReference>
<dbReference type="PROSITE" id="PS00108">
    <property type="entry name" value="PROTEIN_KINASE_ST"/>
    <property type="match status" value="1"/>
</dbReference>
<accession>A0A8H3TPP2</accession>
<dbReference type="PANTHER" id="PTHR24056:SF0">
    <property type="entry name" value="CYCLIN-DEPENDENT KINASE 7"/>
    <property type="match status" value="1"/>
</dbReference>
<dbReference type="GO" id="GO:0008353">
    <property type="term" value="F:RNA polymerase II CTD heptapeptide repeat kinase activity"/>
    <property type="evidence" value="ECO:0007669"/>
    <property type="project" value="UniProtKB-EC"/>
</dbReference>
<evidence type="ECO:0000256" key="8">
    <source>
        <dbReference type="ARBA" id="ARBA00022840"/>
    </source>
</evidence>
<dbReference type="EC" id="2.7.11.23" evidence="2"/>
<evidence type="ECO:0000256" key="13">
    <source>
        <dbReference type="SAM" id="MobiDB-lite"/>
    </source>
</evidence>
<feature type="domain" description="Protein kinase" evidence="14">
    <location>
        <begin position="15"/>
        <end position="296"/>
    </location>
</feature>
<dbReference type="Gene3D" id="3.30.200.20">
    <property type="entry name" value="Phosphorylase Kinase, domain 1"/>
    <property type="match status" value="1"/>
</dbReference>
<dbReference type="InterPro" id="IPR050108">
    <property type="entry name" value="CDK"/>
</dbReference>
<dbReference type="EMBL" id="BLZA01000009">
    <property type="protein sequence ID" value="GHJ84636.1"/>
    <property type="molecule type" value="Genomic_DNA"/>
</dbReference>
<feature type="active site" description="Proton acceptor" evidence="9">
    <location>
        <position position="138"/>
    </location>
</feature>
<dbReference type="SMART" id="SM00220">
    <property type="entry name" value="S_TKc"/>
    <property type="match status" value="1"/>
</dbReference>
<evidence type="ECO:0000256" key="10">
    <source>
        <dbReference type="PIRSR" id="PIRSR637770-2"/>
    </source>
</evidence>
<dbReference type="OrthoDB" id="1732493at2759"/>
<evidence type="ECO:0000256" key="9">
    <source>
        <dbReference type="PIRSR" id="PIRSR637770-1"/>
    </source>
</evidence>